<feature type="compositionally biased region" description="Basic and acidic residues" evidence="1">
    <location>
        <begin position="201"/>
        <end position="210"/>
    </location>
</feature>
<comment type="caution">
    <text evidence="2">The sequence shown here is derived from an EMBL/GenBank/DDBJ whole genome shotgun (WGS) entry which is preliminary data.</text>
</comment>
<feature type="region of interest" description="Disordered" evidence="1">
    <location>
        <begin position="182"/>
        <end position="210"/>
    </location>
</feature>
<dbReference type="HOGENOM" id="CLU_733814_0_0_1"/>
<reference evidence="2 3" key="1">
    <citation type="journal article" date="2014" name="BMC Genomics">
        <title>Genome and secretome analysis of the hemibiotrophic fungal pathogen, Moniliophthora roreri, which causes frosty pod rot disease of cacao: mechanisms of the biotrophic and necrotrophic phases.</title>
        <authorList>
            <person name="Meinhardt L.W."/>
            <person name="Costa G.G.L."/>
            <person name="Thomazella D.P.T."/>
            <person name="Teixeira P.J.P.L."/>
            <person name="Carazzolle M.F."/>
            <person name="Schuster S.C."/>
            <person name="Carlson J.E."/>
            <person name="Guiltinan M.J."/>
            <person name="Mieczkowski P."/>
            <person name="Farmer A."/>
            <person name="Ramaraj T."/>
            <person name="Crozier J."/>
            <person name="Davis R.E."/>
            <person name="Shao J."/>
            <person name="Melnick R.L."/>
            <person name="Pereira G.A.G."/>
            <person name="Bailey B.A."/>
        </authorList>
    </citation>
    <scope>NUCLEOTIDE SEQUENCE [LARGE SCALE GENOMIC DNA]</scope>
    <source>
        <strain evidence="2 3">MCA 2997</strain>
    </source>
</reference>
<dbReference type="OrthoDB" id="3163890at2759"/>
<dbReference type="KEGG" id="mrr:Moror_15845"/>
<sequence length="377" mass="41855">MCQVCWFSSTSTINITSTPYHVHNLCNFVVLQHKLFTRSLGFSFNSQARLHHDQGSFTPGCMVLSGVSGWEKNSGELRGLVDQGRRDVPVPAVQQTLPSTSILSSLLNTNEPGSNSEHHVFDVFHSLQGILSNRNQWTHQETSGLHNVDAEIDLDKEISHLKKDTNYCNDNDDMPELQAITEDGSDWEDDDNDDEDDNEDNNEKMVHQHPRKVELQHSVPIEAKDYKSPVNQSDNVYTTAPLTMVVDTDECNNRGVADSVEPMINLFKSMATSNSAAASATNTNINPVSALTTSSGLMVASASDTNILALPDSFRKTVMECAQSISENTQKEQCNSLEAYAQWHSFVKPGNKFVCNMPHPDAAEIINTWIMDAYVVF</sequence>
<dbReference type="Proteomes" id="UP000017559">
    <property type="component" value="Unassembled WGS sequence"/>
</dbReference>
<accession>V2XQH9</accession>
<gene>
    <name evidence="2" type="ORF">Moror_15845</name>
</gene>
<name>V2XQH9_MONRO</name>
<proteinExistence type="predicted"/>
<organism evidence="2 3">
    <name type="scientific">Moniliophthora roreri (strain MCA 2997)</name>
    <name type="common">Cocoa frosty pod rot fungus</name>
    <name type="synonym">Crinipellis roreri</name>
    <dbReference type="NCBI Taxonomy" id="1381753"/>
    <lineage>
        <taxon>Eukaryota</taxon>
        <taxon>Fungi</taxon>
        <taxon>Dikarya</taxon>
        <taxon>Basidiomycota</taxon>
        <taxon>Agaricomycotina</taxon>
        <taxon>Agaricomycetes</taxon>
        <taxon>Agaricomycetidae</taxon>
        <taxon>Agaricales</taxon>
        <taxon>Marasmiineae</taxon>
        <taxon>Marasmiaceae</taxon>
        <taxon>Moniliophthora</taxon>
    </lineage>
</organism>
<evidence type="ECO:0000313" key="2">
    <source>
        <dbReference type="EMBL" id="ESK81694.1"/>
    </source>
</evidence>
<dbReference type="AlphaFoldDB" id="V2XQH9"/>
<evidence type="ECO:0000256" key="1">
    <source>
        <dbReference type="SAM" id="MobiDB-lite"/>
    </source>
</evidence>
<protein>
    <submittedName>
        <fullName evidence="2">Uncharacterized protein</fullName>
    </submittedName>
</protein>
<feature type="compositionally biased region" description="Acidic residues" evidence="1">
    <location>
        <begin position="183"/>
        <end position="200"/>
    </location>
</feature>
<keyword evidence="3" id="KW-1185">Reference proteome</keyword>
<evidence type="ECO:0000313" key="3">
    <source>
        <dbReference type="Proteomes" id="UP000017559"/>
    </source>
</evidence>
<dbReference type="EMBL" id="AWSO01002299">
    <property type="protein sequence ID" value="ESK81694.1"/>
    <property type="molecule type" value="Genomic_DNA"/>
</dbReference>